<comment type="caution">
    <text evidence="8">The sequence shown here is derived from an EMBL/GenBank/DDBJ whole genome shotgun (WGS) entry which is preliminary data.</text>
</comment>
<keyword evidence="4 5" id="KW-0501">Molybdenum cofactor biosynthesis</keyword>
<dbReference type="SUPFAM" id="SSF63867">
    <property type="entry name" value="MoeA C-terminal domain-like"/>
    <property type="match status" value="1"/>
</dbReference>
<comment type="cofactor">
    <cofactor evidence="5">
        <name>Mg(2+)</name>
        <dbReference type="ChEBI" id="CHEBI:18420"/>
    </cofactor>
</comment>
<dbReference type="FunFam" id="2.170.190.11:FF:000001">
    <property type="entry name" value="Molybdopterin molybdenumtransferase"/>
    <property type="match status" value="1"/>
</dbReference>
<sequence length="593" mass="64186">MKIVPDEKDQIQDVLIDWSDQLALDIILTTGGTGFARRDITPEATKAVIDKEANGLSTAMLTGSLKITPLAMLGRCVISGGSGLDSRPGNSKENFLIVKPWLKHAVNHLRENKTAVNAVHSKMQDKKDSTPAHTHDHISTTDTFSLVTYQSFNFNFVCVFSKRSSNIDKVAKRPRKSQYPLINFDEAVRTVMEHSKCLPVETIPIEDSLGRILSEDITAKVSIPPFRASIKDGYAVLSSDGPGPRRVVSSSTAGQSEPAPVRSGSVVRITTGAMVPTGADAVVQVEDTELLAATEEGAEELEVKILTSAKAGQDIRPAGSDVMKGDTILKKGTRLGPSEIGLLASVGVTQINVYRVPTVAVLSTGNELSDPHGTLREGHIFDSNRIMLMMALKEHRIPFVDMGIAIDNTDDLHKKLSDALSKADVIVTSGGVSMGEKDLLKYCLTVQLKAKLHFGRVLLKPGKPTTFATIPSSNTEKLVFALPGNPVSSMVCFNLFVLPALRKLMGDPSPSPTKIKAKLTADIRLDSRPEFQRVQLVWGDSQIPQAFTTGKQISCRLLSMCQANALVQLPPRSEEVSILRTDDVVDAILIGRL</sequence>
<dbReference type="EMBL" id="MRZV01000983">
    <property type="protein sequence ID" value="PIK41858.1"/>
    <property type="molecule type" value="Genomic_DNA"/>
</dbReference>
<dbReference type="GO" id="GO:0007529">
    <property type="term" value="P:establishment of synaptic specificity at neuromuscular junction"/>
    <property type="evidence" value="ECO:0007669"/>
    <property type="project" value="TreeGrafter"/>
</dbReference>
<proteinExistence type="inferred from homology"/>
<evidence type="ECO:0000256" key="2">
    <source>
        <dbReference type="ARBA" id="ARBA00007589"/>
    </source>
</evidence>
<dbReference type="Gene3D" id="3.40.980.10">
    <property type="entry name" value="MoaB/Mog-like domain"/>
    <property type="match status" value="2"/>
</dbReference>
<dbReference type="SUPFAM" id="SSF53218">
    <property type="entry name" value="Molybdenum cofactor biosynthesis proteins"/>
    <property type="match status" value="2"/>
</dbReference>
<dbReference type="Pfam" id="PF03453">
    <property type="entry name" value="MoeA_N"/>
    <property type="match status" value="1"/>
</dbReference>
<dbReference type="Pfam" id="PF03454">
    <property type="entry name" value="MoeA_C"/>
    <property type="match status" value="1"/>
</dbReference>
<dbReference type="InterPro" id="IPR001453">
    <property type="entry name" value="MoaB/Mog_dom"/>
</dbReference>
<dbReference type="PROSITE" id="PS01079">
    <property type="entry name" value="MOCF_BIOSYNTHESIS_2"/>
    <property type="match status" value="1"/>
</dbReference>
<dbReference type="STRING" id="307972.A0A2G8K1H2"/>
<dbReference type="NCBIfam" id="TIGR00177">
    <property type="entry name" value="molyb_syn"/>
    <property type="match status" value="1"/>
</dbReference>
<dbReference type="Pfam" id="PF00994">
    <property type="entry name" value="MoCF_biosynth"/>
    <property type="match status" value="2"/>
</dbReference>
<dbReference type="UniPathway" id="UPA00344"/>
<dbReference type="Gene3D" id="2.170.190.11">
    <property type="entry name" value="Molybdopterin biosynthesis moea protein, domain 3"/>
    <property type="match status" value="1"/>
</dbReference>
<dbReference type="Gene3D" id="3.90.105.10">
    <property type="entry name" value="Molybdopterin biosynthesis moea protein, domain 2"/>
    <property type="match status" value="1"/>
</dbReference>
<evidence type="ECO:0000313" key="8">
    <source>
        <dbReference type="EMBL" id="PIK41858.1"/>
    </source>
</evidence>
<comment type="catalytic activity">
    <reaction evidence="5">
        <text>molybdopterin + ATP + H(+) = adenylyl-molybdopterin + diphosphate</text>
        <dbReference type="Rhea" id="RHEA:31331"/>
        <dbReference type="ChEBI" id="CHEBI:15378"/>
        <dbReference type="ChEBI" id="CHEBI:30616"/>
        <dbReference type="ChEBI" id="CHEBI:33019"/>
        <dbReference type="ChEBI" id="CHEBI:58698"/>
        <dbReference type="ChEBI" id="CHEBI:62727"/>
    </reaction>
</comment>
<dbReference type="InterPro" id="IPR036425">
    <property type="entry name" value="MoaB/Mog-like_dom_sf"/>
</dbReference>
<evidence type="ECO:0000256" key="1">
    <source>
        <dbReference type="ARBA" id="ARBA00005046"/>
    </source>
</evidence>
<keyword evidence="9" id="KW-1185">Reference proteome</keyword>
<name>A0A2G8K1H2_STIJA</name>
<dbReference type="InterPro" id="IPR038987">
    <property type="entry name" value="MoeA-like"/>
</dbReference>
<dbReference type="GO" id="GO:0061598">
    <property type="term" value="F:molybdopterin adenylyltransferase activity"/>
    <property type="evidence" value="ECO:0007669"/>
    <property type="project" value="UniProtKB-UniRule"/>
</dbReference>
<dbReference type="GO" id="GO:0030425">
    <property type="term" value="C:dendrite"/>
    <property type="evidence" value="ECO:0007669"/>
    <property type="project" value="TreeGrafter"/>
</dbReference>
<evidence type="ECO:0000313" key="9">
    <source>
        <dbReference type="Proteomes" id="UP000230750"/>
    </source>
</evidence>
<dbReference type="GO" id="GO:0061599">
    <property type="term" value="F:molybdopterin molybdotransferase activity"/>
    <property type="evidence" value="ECO:0007669"/>
    <property type="project" value="UniProtKB-UniRule"/>
</dbReference>
<dbReference type="Gene3D" id="2.40.340.10">
    <property type="entry name" value="MoeA, C-terminal, domain IV"/>
    <property type="match status" value="1"/>
</dbReference>
<evidence type="ECO:0000256" key="6">
    <source>
        <dbReference type="SAM" id="MobiDB-lite"/>
    </source>
</evidence>
<dbReference type="GO" id="GO:0046872">
    <property type="term" value="F:metal ion binding"/>
    <property type="evidence" value="ECO:0007669"/>
    <property type="project" value="UniProtKB-UniRule"/>
</dbReference>
<dbReference type="GO" id="GO:0098970">
    <property type="term" value="P:postsynaptic neurotransmitter receptor diffusion trapping"/>
    <property type="evidence" value="ECO:0007669"/>
    <property type="project" value="TreeGrafter"/>
</dbReference>
<evidence type="ECO:0000256" key="5">
    <source>
        <dbReference type="RuleBase" id="RU365090"/>
    </source>
</evidence>
<dbReference type="InterPro" id="IPR008284">
    <property type="entry name" value="MoCF_biosynth_CS"/>
</dbReference>
<dbReference type="Proteomes" id="UP000230750">
    <property type="component" value="Unassembled WGS sequence"/>
</dbReference>
<comment type="similarity">
    <text evidence="3">In the C-terminal section; belongs to the MoeA family.</text>
</comment>
<dbReference type="CDD" id="cd00887">
    <property type="entry name" value="MoeA"/>
    <property type="match status" value="1"/>
</dbReference>
<dbReference type="FunFam" id="3.40.980.10:FF:000001">
    <property type="entry name" value="Molybdopterin molybdenumtransferase"/>
    <property type="match status" value="1"/>
</dbReference>
<comment type="similarity">
    <text evidence="5">Belongs to the MoeA family.</text>
</comment>
<dbReference type="GO" id="GO:0005524">
    <property type="term" value="F:ATP binding"/>
    <property type="evidence" value="ECO:0007669"/>
    <property type="project" value="UniProtKB-UniRule"/>
</dbReference>
<dbReference type="SMART" id="SM00852">
    <property type="entry name" value="MoCF_biosynth"/>
    <property type="match status" value="1"/>
</dbReference>
<feature type="domain" description="MoaB/Mog" evidence="7">
    <location>
        <begin position="360"/>
        <end position="503"/>
    </location>
</feature>
<dbReference type="InterPro" id="IPR005111">
    <property type="entry name" value="MoeA_C_domain_IV"/>
</dbReference>
<comment type="catalytic activity">
    <reaction evidence="5">
        <text>adenylyl-molybdopterin + molybdate = Mo-molybdopterin + AMP + H(+)</text>
        <dbReference type="Rhea" id="RHEA:35047"/>
        <dbReference type="ChEBI" id="CHEBI:15378"/>
        <dbReference type="ChEBI" id="CHEBI:36264"/>
        <dbReference type="ChEBI" id="CHEBI:62727"/>
        <dbReference type="ChEBI" id="CHEBI:71302"/>
        <dbReference type="ChEBI" id="CHEBI:456215"/>
    </reaction>
</comment>
<keyword evidence="5" id="KW-0460">Magnesium</keyword>
<keyword evidence="5" id="KW-0500">Molybdenum</keyword>
<dbReference type="AlphaFoldDB" id="A0A2G8K1H2"/>
<reference evidence="8 9" key="1">
    <citation type="journal article" date="2017" name="PLoS Biol.">
        <title>The sea cucumber genome provides insights into morphological evolution and visceral regeneration.</title>
        <authorList>
            <person name="Zhang X."/>
            <person name="Sun L."/>
            <person name="Yuan J."/>
            <person name="Sun Y."/>
            <person name="Gao Y."/>
            <person name="Zhang L."/>
            <person name="Li S."/>
            <person name="Dai H."/>
            <person name="Hamel J.F."/>
            <person name="Liu C."/>
            <person name="Yu Y."/>
            <person name="Liu S."/>
            <person name="Lin W."/>
            <person name="Guo K."/>
            <person name="Jin S."/>
            <person name="Xu P."/>
            <person name="Storey K.B."/>
            <person name="Huan P."/>
            <person name="Zhang T."/>
            <person name="Zhou Y."/>
            <person name="Zhang J."/>
            <person name="Lin C."/>
            <person name="Li X."/>
            <person name="Xing L."/>
            <person name="Huo D."/>
            <person name="Sun M."/>
            <person name="Wang L."/>
            <person name="Mercier A."/>
            <person name="Li F."/>
            <person name="Yang H."/>
            <person name="Xiang J."/>
        </authorList>
    </citation>
    <scope>NUCLEOTIDE SEQUENCE [LARGE SCALE GENOMIC DNA]</scope>
    <source>
        <strain evidence="8">Shaxun</strain>
        <tissue evidence="8">Muscle</tissue>
    </source>
</reference>
<gene>
    <name evidence="8" type="ORF">BSL78_21283</name>
</gene>
<dbReference type="PANTHER" id="PTHR10192">
    <property type="entry name" value="MOLYBDOPTERIN BIOSYNTHESIS PROTEIN"/>
    <property type="match status" value="1"/>
</dbReference>
<dbReference type="InterPro" id="IPR036688">
    <property type="entry name" value="MoeA_C_domain_IV_sf"/>
</dbReference>
<dbReference type="GO" id="GO:0099634">
    <property type="term" value="C:postsynaptic specialization membrane"/>
    <property type="evidence" value="ECO:0007669"/>
    <property type="project" value="GOC"/>
</dbReference>
<dbReference type="GO" id="GO:0005829">
    <property type="term" value="C:cytosol"/>
    <property type="evidence" value="ECO:0007669"/>
    <property type="project" value="TreeGrafter"/>
</dbReference>
<protein>
    <submittedName>
        <fullName evidence="8">Putative gephyrin-like isoform X2</fullName>
    </submittedName>
</protein>
<feature type="region of interest" description="Disordered" evidence="6">
    <location>
        <begin position="240"/>
        <end position="263"/>
    </location>
</feature>
<dbReference type="PANTHER" id="PTHR10192:SF5">
    <property type="entry name" value="GEPHYRIN"/>
    <property type="match status" value="1"/>
</dbReference>
<dbReference type="PROSITE" id="PS01078">
    <property type="entry name" value="MOCF_BIOSYNTHESIS_1"/>
    <property type="match status" value="1"/>
</dbReference>
<keyword evidence="5" id="KW-0808">Transferase</keyword>
<dbReference type="GO" id="GO:0097112">
    <property type="term" value="P:gamma-aminobutyric acid receptor clustering"/>
    <property type="evidence" value="ECO:0007669"/>
    <property type="project" value="TreeGrafter"/>
</dbReference>
<evidence type="ECO:0000256" key="4">
    <source>
        <dbReference type="ARBA" id="ARBA00023150"/>
    </source>
</evidence>
<dbReference type="InterPro" id="IPR036135">
    <property type="entry name" value="MoeA_linker/N_sf"/>
</dbReference>
<dbReference type="InterPro" id="IPR005110">
    <property type="entry name" value="MoeA_linker/N"/>
</dbReference>
<dbReference type="GO" id="GO:0006777">
    <property type="term" value="P:Mo-molybdopterin cofactor biosynthetic process"/>
    <property type="evidence" value="ECO:0007669"/>
    <property type="project" value="UniProtKB-UniRule"/>
</dbReference>
<accession>A0A2G8K1H2</accession>
<dbReference type="GO" id="GO:0072579">
    <property type="term" value="P:glycine receptor clustering"/>
    <property type="evidence" value="ECO:0007669"/>
    <property type="project" value="TreeGrafter"/>
</dbReference>
<dbReference type="NCBIfam" id="NF045515">
    <property type="entry name" value="Glp_gephyrin"/>
    <property type="match status" value="1"/>
</dbReference>
<keyword evidence="5" id="KW-0479">Metal-binding</keyword>
<comment type="similarity">
    <text evidence="2">In the N-terminal section; belongs to the MoaB/Mog family.</text>
</comment>
<organism evidence="8 9">
    <name type="scientific">Stichopus japonicus</name>
    <name type="common">Sea cucumber</name>
    <dbReference type="NCBI Taxonomy" id="307972"/>
    <lineage>
        <taxon>Eukaryota</taxon>
        <taxon>Metazoa</taxon>
        <taxon>Echinodermata</taxon>
        <taxon>Eleutherozoa</taxon>
        <taxon>Echinozoa</taxon>
        <taxon>Holothuroidea</taxon>
        <taxon>Aspidochirotacea</taxon>
        <taxon>Aspidochirotida</taxon>
        <taxon>Stichopodidae</taxon>
        <taxon>Apostichopus</taxon>
    </lineage>
</organism>
<dbReference type="OrthoDB" id="4349954at2759"/>
<dbReference type="SUPFAM" id="SSF63882">
    <property type="entry name" value="MoeA N-terminal region -like"/>
    <property type="match status" value="1"/>
</dbReference>
<comment type="pathway">
    <text evidence="1 5">Cofactor biosynthesis; molybdopterin biosynthesis.</text>
</comment>
<evidence type="ECO:0000256" key="3">
    <source>
        <dbReference type="ARBA" id="ARBA00008339"/>
    </source>
</evidence>
<evidence type="ECO:0000259" key="7">
    <source>
        <dbReference type="SMART" id="SM00852"/>
    </source>
</evidence>
<comment type="function">
    <text evidence="5">Catalyzes two steps in the biosynthesis of the molybdenum cofactor. In the first step, molybdopterin is adenylated. Subsequently, molybdate is inserted into adenylated molybdopterin and AMP is released.</text>
</comment>